<name>E9GZF1_DAPPU</name>
<dbReference type="InParanoid" id="E9GZF1"/>
<dbReference type="HOGENOM" id="CLU_033666_12_4_1"/>
<keyword evidence="3" id="KW-1185">Reference proteome</keyword>
<dbReference type="InterPro" id="IPR038717">
    <property type="entry name" value="Tc1-like_DDE_dom"/>
</dbReference>
<organism evidence="2 3">
    <name type="scientific">Daphnia pulex</name>
    <name type="common">Water flea</name>
    <dbReference type="NCBI Taxonomy" id="6669"/>
    <lineage>
        <taxon>Eukaryota</taxon>
        <taxon>Metazoa</taxon>
        <taxon>Ecdysozoa</taxon>
        <taxon>Arthropoda</taxon>
        <taxon>Crustacea</taxon>
        <taxon>Branchiopoda</taxon>
        <taxon>Diplostraca</taxon>
        <taxon>Cladocera</taxon>
        <taxon>Anomopoda</taxon>
        <taxon>Daphniidae</taxon>
        <taxon>Daphnia</taxon>
    </lineage>
</organism>
<dbReference type="KEGG" id="dpx:DAPPUDRAFT_18961"/>
<protein>
    <recommendedName>
        <fullName evidence="1">Tc1-like transposase DDE domain-containing protein</fullName>
    </recommendedName>
</protein>
<feature type="non-terminal residue" evidence="2">
    <location>
        <position position="1"/>
    </location>
</feature>
<dbReference type="OrthoDB" id="6368480at2759"/>
<dbReference type="Proteomes" id="UP000000305">
    <property type="component" value="Unassembled WGS sequence"/>
</dbReference>
<feature type="non-terminal residue" evidence="2">
    <location>
        <position position="53"/>
    </location>
</feature>
<dbReference type="EMBL" id="GL732577">
    <property type="protein sequence ID" value="EFX75169.1"/>
    <property type="molecule type" value="Genomic_DNA"/>
</dbReference>
<dbReference type="PhylomeDB" id="E9GZF1"/>
<dbReference type="AlphaFoldDB" id="E9GZF1"/>
<dbReference type="Gene3D" id="3.30.420.10">
    <property type="entry name" value="Ribonuclease H-like superfamily/Ribonuclease H"/>
    <property type="match status" value="1"/>
</dbReference>
<sequence length="53" mass="6440">VLKRMVWPPQSPDLNPIEQVWDFVKSRLEESDRVTVRTIWMELEKAWKMITPE</sequence>
<proteinExistence type="predicted"/>
<accession>E9GZF1</accession>
<dbReference type="OMA" id="VRTIWME"/>
<dbReference type="InterPro" id="IPR036397">
    <property type="entry name" value="RNaseH_sf"/>
</dbReference>
<reference evidence="2 3" key="1">
    <citation type="journal article" date="2011" name="Science">
        <title>The ecoresponsive genome of Daphnia pulex.</title>
        <authorList>
            <person name="Colbourne J.K."/>
            <person name="Pfrender M.E."/>
            <person name="Gilbert D."/>
            <person name="Thomas W.K."/>
            <person name="Tucker A."/>
            <person name="Oakley T.H."/>
            <person name="Tokishita S."/>
            <person name="Aerts A."/>
            <person name="Arnold G.J."/>
            <person name="Basu M.K."/>
            <person name="Bauer D.J."/>
            <person name="Caceres C.E."/>
            <person name="Carmel L."/>
            <person name="Casola C."/>
            <person name="Choi J.H."/>
            <person name="Detter J.C."/>
            <person name="Dong Q."/>
            <person name="Dusheyko S."/>
            <person name="Eads B.D."/>
            <person name="Frohlich T."/>
            <person name="Geiler-Samerotte K.A."/>
            <person name="Gerlach D."/>
            <person name="Hatcher P."/>
            <person name="Jogdeo S."/>
            <person name="Krijgsveld J."/>
            <person name="Kriventseva E.V."/>
            <person name="Kultz D."/>
            <person name="Laforsch C."/>
            <person name="Lindquist E."/>
            <person name="Lopez J."/>
            <person name="Manak J.R."/>
            <person name="Muller J."/>
            <person name="Pangilinan J."/>
            <person name="Patwardhan R.P."/>
            <person name="Pitluck S."/>
            <person name="Pritham E.J."/>
            <person name="Rechtsteiner A."/>
            <person name="Rho M."/>
            <person name="Rogozin I.B."/>
            <person name="Sakarya O."/>
            <person name="Salamov A."/>
            <person name="Schaack S."/>
            <person name="Shapiro H."/>
            <person name="Shiga Y."/>
            <person name="Skalitzky C."/>
            <person name="Smith Z."/>
            <person name="Souvorov A."/>
            <person name="Sung W."/>
            <person name="Tang Z."/>
            <person name="Tsuchiya D."/>
            <person name="Tu H."/>
            <person name="Vos H."/>
            <person name="Wang M."/>
            <person name="Wolf Y.I."/>
            <person name="Yamagata H."/>
            <person name="Yamada T."/>
            <person name="Ye Y."/>
            <person name="Shaw J.R."/>
            <person name="Andrews J."/>
            <person name="Crease T.J."/>
            <person name="Tang H."/>
            <person name="Lucas S.M."/>
            <person name="Robertson H.M."/>
            <person name="Bork P."/>
            <person name="Koonin E.V."/>
            <person name="Zdobnov E.M."/>
            <person name="Grigoriev I.V."/>
            <person name="Lynch M."/>
            <person name="Boore J.L."/>
        </authorList>
    </citation>
    <scope>NUCLEOTIDE SEQUENCE [LARGE SCALE GENOMIC DNA]</scope>
</reference>
<gene>
    <name evidence="2" type="ORF">DAPPUDRAFT_18961</name>
</gene>
<feature type="domain" description="Tc1-like transposase DDE" evidence="1">
    <location>
        <begin position="5"/>
        <end position="32"/>
    </location>
</feature>
<evidence type="ECO:0000259" key="1">
    <source>
        <dbReference type="Pfam" id="PF13358"/>
    </source>
</evidence>
<evidence type="ECO:0000313" key="3">
    <source>
        <dbReference type="Proteomes" id="UP000000305"/>
    </source>
</evidence>
<evidence type="ECO:0000313" key="2">
    <source>
        <dbReference type="EMBL" id="EFX75169.1"/>
    </source>
</evidence>
<dbReference type="GO" id="GO:0003676">
    <property type="term" value="F:nucleic acid binding"/>
    <property type="evidence" value="ECO:0007669"/>
    <property type="project" value="InterPro"/>
</dbReference>
<dbReference type="Pfam" id="PF13358">
    <property type="entry name" value="DDE_3"/>
    <property type="match status" value="1"/>
</dbReference>